<gene>
    <name evidence="3" type="ORF">SAMN05216219_2451</name>
</gene>
<feature type="transmembrane region" description="Helical" evidence="2">
    <location>
        <begin position="310"/>
        <end position="331"/>
    </location>
</feature>
<accession>A0A1I5CNQ3</accession>
<dbReference type="Proteomes" id="UP000198867">
    <property type="component" value="Unassembled WGS sequence"/>
</dbReference>
<keyword evidence="2" id="KW-1133">Transmembrane helix</keyword>
<protein>
    <recommendedName>
        <fullName evidence="5">Protein kinase domain-containing protein</fullName>
    </recommendedName>
</protein>
<evidence type="ECO:0000256" key="1">
    <source>
        <dbReference type="SAM" id="MobiDB-lite"/>
    </source>
</evidence>
<proteinExistence type="predicted"/>
<evidence type="ECO:0000256" key="2">
    <source>
        <dbReference type="SAM" id="Phobius"/>
    </source>
</evidence>
<dbReference type="InterPro" id="IPR011009">
    <property type="entry name" value="Kinase-like_dom_sf"/>
</dbReference>
<evidence type="ECO:0000313" key="4">
    <source>
        <dbReference type="Proteomes" id="UP000198867"/>
    </source>
</evidence>
<evidence type="ECO:0000313" key="3">
    <source>
        <dbReference type="EMBL" id="SFN88655.1"/>
    </source>
</evidence>
<dbReference type="RefSeq" id="WP_143095069.1">
    <property type="nucleotide sequence ID" value="NZ_FOVM01000007.1"/>
</dbReference>
<dbReference type="Gene3D" id="1.10.510.10">
    <property type="entry name" value="Transferase(Phosphotransferase) domain 1"/>
    <property type="match status" value="1"/>
</dbReference>
<dbReference type="SUPFAM" id="SSF56112">
    <property type="entry name" value="Protein kinase-like (PK-like)"/>
    <property type="match status" value="1"/>
</dbReference>
<reference evidence="4" key="1">
    <citation type="submission" date="2016-10" db="EMBL/GenBank/DDBJ databases">
        <authorList>
            <person name="Varghese N."/>
            <person name="Submissions S."/>
        </authorList>
    </citation>
    <scope>NUCLEOTIDE SEQUENCE [LARGE SCALE GENOMIC DNA]</scope>
    <source>
        <strain evidence="4">CGMCC 1.11101</strain>
    </source>
</reference>
<dbReference type="OrthoDB" id="5125808at2"/>
<dbReference type="STRING" id="995034.SAMN05216219_2451"/>
<feature type="region of interest" description="Disordered" evidence="1">
    <location>
        <begin position="342"/>
        <end position="384"/>
    </location>
</feature>
<keyword evidence="2" id="KW-0812">Transmembrane</keyword>
<organism evidence="3 4">
    <name type="scientific">Mycetocola miduiensis</name>
    <dbReference type="NCBI Taxonomy" id="995034"/>
    <lineage>
        <taxon>Bacteria</taxon>
        <taxon>Bacillati</taxon>
        <taxon>Actinomycetota</taxon>
        <taxon>Actinomycetes</taxon>
        <taxon>Micrococcales</taxon>
        <taxon>Microbacteriaceae</taxon>
        <taxon>Mycetocola</taxon>
    </lineage>
</organism>
<keyword evidence="4" id="KW-1185">Reference proteome</keyword>
<dbReference type="EMBL" id="FOVM01000007">
    <property type="protein sequence ID" value="SFN88655.1"/>
    <property type="molecule type" value="Genomic_DNA"/>
</dbReference>
<sequence>MTFPIAPAPSPPQDALAPGGAVAGYRLLRRVAGTAGTSAWLALAPGEDETLCITVERASEAVERRVAAHGRLSSPHVLALVDVATDTDGRIVLAYERTDWSLATLLSSRSNIALGEAVTILAPLAAGLAAVHAEGLCSGGITAATVLFCPDGRPVLGGLDTLRPAGEDGHDPPPGFRADVRALGALIAAVANAVDEGARAELASVSDWVESQTGAGFDGDSLHSQEQSLLRQVECRLFALAPALPVVLVADRRATGAGAAPRGARRQGPGTAVMGPRHAIGELPVLGRVVTAIEACGVDAWAERVLRGRALAVCFGIVLLIVVLLAGLAAIPDRAAKSAAPAAGAQRTGQSSMPSDAQARASPARAGGEAPDDGTVTAPVDVDYGGPGDDPVAATVRLLGLRSRCLDAGSAACVAGYAEPASALADADAHQFGEARGTQSTLAEVSDSGVELVQSSGDLALMQTTATEERQPVFVLAVRTNTGWRLRDLFEPN</sequence>
<evidence type="ECO:0008006" key="5">
    <source>
        <dbReference type="Google" id="ProtNLM"/>
    </source>
</evidence>
<name>A0A1I5CNQ3_9MICO</name>
<keyword evidence="2" id="KW-0472">Membrane</keyword>
<dbReference type="AlphaFoldDB" id="A0A1I5CNQ3"/>